<dbReference type="CDD" id="cd00211">
    <property type="entry name" value="PTS_IIA_fru"/>
    <property type="match status" value="1"/>
</dbReference>
<dbReference type="PROSITE" id="PS51094">
    <property type="entry name" value="PTS_EIIA_TYPE_2"/>
    <property type="match status" value="1"/>
</dbReference>
<accession>A0ABW3I8I1</accession>
<evidence type="ECO:0000313" key="3">
    <source>
        <dbReference type="EMBL" id="MFD0965952.1"/>
    </source>
</evidence>
<organism evidence="3 4">
    <name type="scientific">Seminibacterium arietis</name>
    <dbReference type="NCBI Taxonomy" id="1173502"/>
    <lineage>
        <taxon>Bacteria</taxon>
        <taxon>Pseudomonadati</taxon>
        <taxon>Pseudomonadota</taxon>
        <taxon>Gammaproteobacteria</taxon>
        <taxon>Pasteurellales</taxon>
        <taxon>Pasteurellaceae</taxon>
        <taxon>Seminibacterium</taxon>
    </lineage>
</organism>
<feature type="domain" description="PTS EIIA type-2" evidence="2">
    <location>
        <begin position="5"/>
        <end position="152"/>
    </location>
</feature>
<dbReference type="InterPro" id="IPR016152">
    <property type="entry name" value="PTrfase/Anion_transptr"/>
</dbReference>
<dbReference type="RefSeq" id="WP_380819478.1">
    <property type="nucleotide sequence ID" value="NZ_JBHTJN010000008.1"/>
</dbReference>
<dbReference type="InterPro" id="IPR006320">
    <property type="entry name" value="PTS_Nitro_regul"/>
</dbReference>
<feature type="compositionally biased region" description="Basic and acidic residues" evidence="1">
    <location>
        <begin position="158"/>
        <end position="168"/>
    </location>
</feature>
<dbReference type="InterPro" id="IPR002178">
    <property type="entry name" value="PTS_EIIA_type-2_dom"/>
</dbReference>
<feature type="compositionally biased region" description="Acidic residues" evidence="1">
    <location>
        <begin position="169"/>
        <end position="179"/>
    </location>
</feature>
<proteinExistence type="predicted"/>
<comment type="caution">
    <text evidence="3">The sequence shown here is derived from an EMBL/GenBank/DDBJ whole genome shotgun (WGS) entry which is preliminary data.</text>
</comment>
<evidence type="ECO:0000259" key="2">
    <source>
        <dbReference type="PROSITE" id="PS51094"/>
    </source>
</evidence>
<dbReference type="SUPFAM" id="SSF55804">
    <property type="entry name" value="Phoshotransferase/anion transport protein"/>
    <property type="match status" value="1"/>
</dbReference>
<dbReference type="Pfam" id="PF00359">
    <property type="entry name" value="PTS_EIIA_2"/>
    <property type="match status" value="1"/>
</dbReference>
<dbReference type="EMBL" id="JBHTJN010000008">
    <property type="protein sequence ID" value="MFD0965952.1"/>
    <property type="molecule type" value="Genomic_DNA"/>
</dbReference>
<dbReference type="Gene3D" id="3.40.930.10">
    <property type="entry name" value="Mannitol-specific EII, Chain A"/>
    <property type="match status" value="1"/>
</dbReference>
<evidence type="ECO:0000313" key="4">
    <source>
        <dbReference type="Proteomes" id="UP001596996"/>
    </source>
</evidence>
<name>A0ABW3I8I1_9PAST</name>
<feature type="region of interest" description="Disordered" evidence="1">
    <location>
        <begin position="158"/>
        <end position="186"/>
    </location>
</feature>
<evidence type="ECO:0000256" key="1">
    <source>
        <dbReference type="SAM" id="MobiDB-lite"/>
    </source>
</evidence>
<dbReference type="Proteomes" id="UP001596996">
    <property type="component" value="Unassembled WGS sequence"/>
</dbReference>
<protein>
    <submittedName>
        <fullName evidence="3">PTS IIA-like nitrogen regulatory protein PtsN</fullName>
    </submittedName>
</protein>
<dbReference type="PANTHER" id="PTHR47738:SF1">
    <property type="entry name" value="NITROGEN REGULATORY PROTEIN"/>
    <property type="match status" value="1"/>
</dbReference>
<sequence length="186" mass="20949">MKFTELLTLENIRQGLICSSKKHVFEVIGRIIAPELEDQELDCECCFHSLFSREKLGNSGLGNGIAMPKGRLIDGDSPIAVFLQLSNPVDYDAADKREVDLVFALLVPSEVCTTFSQSVLPQLAEKLTDKTLCKQLRAAQSAEEIWQIFEYADLHNQSEEESEVKNEKEEEVLEQSEEIAELKLTE</sequence>
<dbReference type="NCBIfam" id="TIGR01419">
    <property type="entry name" value="nitro_reg_IIA"/>
    <property type="match status" value="1"/>
</dbReference>
<dbReference type="PANTHER" id="PTHR47738">
    <property type="entry name" value="PTS SYSTEM FRUCTOSE-LIKE EIIA COMPONENT-RELATED"/>
    <property type="match status" value="1"/>
</dbReference>
<gene>
    <name evidence="3" type="primary">ptsN</name>
    <name evidence="3" type="ORF">ACFQ02_03680</name>
</gene>
<dbReference type="InterPro" id="IPR051541">
    <property type="entry name" value="PTS_SugarTrans_NitroReg"/>
</dbReference>
<keyword evidence="4" id="KW-1185">Reference proteome</keyword>
<reference evidence="4" key="1">
    <citation type="journal article" date="2019" name="Int. J. Syst. Evol. Microbiol.">
        <title>The Global Catalogue of Microorganisms (GCM) 10K type strain sequencing project: providing services to taxonomists for standard genome sequencing and annotation.</title>
        <authorList>
            <consortium name="The Broad Institute Genomics Platform"/>
            <consortium name="The Broad Institute Genome Sequencing Center for Infectious Disease"/>
            <person name="Wu L."/>
            <person name="Ma J."/>
        </authorList>
    </citation>
    <scope>NUCLEOTIDE SEQUENCE [LARGE SCALE GENOMIC DNA]</scope>
    <source>
        <strain evidence="4">CCUG 61707</strain>
    </source>
</reference>